<sequence length="79" mass="8381">MKPMFSLIITSAFGIVILGVLGLLFKSGHETVLGSTGDPEDGEKVAGILFGAVMVYAGFLVCCAGQAWLHKRERGVQLQ</sequence>
<comment type="caution">
    <text evidence="6">The sequence shown here is derived from an EMBL/GenBank/DDBJ whole genome shotgun (WGS) entry which is preliminary data.</text>
</comment>
<keyword evidence="3 5" id="KW-1133">Transmembrane helix</keyword>
<evidence type="ECO:0000256" key="1">
    <source>
        <dbReference type="ARBA" id="ARBA00004370"/>
    </source>
</evidence>
<comment type="subcellular location">
    <subcellularLocation>
        <location evidence="1">Membrane</location>
    </subcellularLocation>
</comment>
<keyword evidence="2 5" id="KW-0812">Transmembrane</keyword>
<dbReference type="STRING" id="42251.A0A2T7A6B5"/>
<dbReference type="Pfam" id="PF23489">
    <property type="entry name" value="V-ATPase_su_f"/>
    <property type="match status" value="1"/>
</dbReference>
<reference evidence="6 7" key="1">
    <citation type="submission" date="2017-04" db="EMBL/GenBank/DDBJ databases">
        <title>Draft genome sequence of Tuber borchii Vittad., a whitish edible truffle.</title>
        <authorList>
            <consortium name="DOE Joint Genome Institute"/>
            <person name="Murat C."/>
            <person name="Kuo A."/>
            <person name="Barry K.W."/>
            <person name="Clum A."/>
            <person name="Dockter R.B."/>
            <person name="Fauchery L."/>
            <person name="Iotti M."/>
            <person name="Kohler A."/>
            <person name="Labutti K."/>
            <person name="Lindquist E.A."/>
            <person name="Lipzen A."/>
            <person name="Ohm R.A."/>
            <person name="Wang M."/>
            <person name="Grigoriev I.V."/>
            <person name="Zambonelli A."/>
            <person name="Martin F.M."/>
        </authorList>
    </citation>
    <scope>NUCLEOTIDE SEQUENCE [LARGE SCALE GENOMIC DNA]</scope>
    <source>
        <strain evidence="6 7">Tbo3840</strain>
    </source>
</reference>
<dbReference type="Proteomes" id="UP000244722">
    <property type="component" value="Unassembled WGS sequence"/>
</dbReference>
<protein>
    <submittedName>
        <fullName evidence="6">Uncharacterized protein</fullName>
    </submittedName>
</protein>
<dbReference type="AlphaFoldDB" id="A0A2T7A6B5"/>
<dbReference type="EMBL" id="NESQ01000015">
    <property type="protein sequence ID" value="PUU83282.1"/>
    <property type="molecule type" value="Genomic_DNA"/>
</dbReference>
<evidence type="ECO:0000256" key="3">
    <source>
        <dbReference type="ARBA" id="ARBA00022989"/>
    </source>
</evidence>
<evidence type="ECO:0000256" key="4">
    <source>
        <dbReference type="ARBA" id="ARBA00023136"/>
    </source>
</evidence>
<feature type="transmembrane region" description="Helical" evidence="5">
    <location>
        <begin position="7"/>
        <end position="25"/>
    </location>
</feature>
<organism evidence="6 7">
    <name type="scientific">Tuber borchii</name>
    <name type="common">White truffle</name>
    <dbReference type="NCBI Taxonomy" id="42251"/>
    <lineage>
        <taxon>Eukaryota</taxon>
        <taxon>Fungi</taxon>
        <taxon>Dikarya</taxon>
        <taxon>Ascomycota</taxon>
        <taxon>Pezizomycotina</taxon>
        <taxon>Pezizomycetes</taxon>
        <taxon>Pezizales</taxon>
        <taxon>Tuberaceae</taxon>
        <taxon>Tuber</taxon>
    </lineage>
</organism>
<name>A0A2T7A6B5_TUBBO</name>
<dbReference type="InterPro" id="IPR056552">
    <property type="entry name" value="Ribonucl_Kappa"/>
</dbReference>
<feature type="transmembrane region" description="Helical" evidence="5">
    <location>
        <begin position="45"/>
        <end position="69"/>
    </location>
</feature>
<keyword evidence="7" id="KW-1185">Reference proteome</keyword>
<gene>
    <name evidence="6" type="ORF">B9Z19DRAFT_1098679</name>
</gene>
<accession>A0A2T7A6B5</accession>
<dbReference type="GO" id="GO:0016020">
    <property type="term" value="C:membrane"/>
    <property type="evidence" value="ECO:0007669"/>
    <property type="project" value="UniProtKB-SubCell"/>
</dbReference>
<evidence type="ECO:0000313" key="6">
    <source>
        <dbReference type="EMBL" id="PUU83282.1"/>
    </source>
</evidence>
<evidence type="ECO:0000256" key="5">
    <source>
        <dbReference type="SAM" id="Phobius"/>
    </source>
</evidence>
<evidence type="ECO:0000256" key="2">
    <source>
        <dbReference type="ARBA" id="ARBA00022692"/>
    </source>
</evidence>
<proteinExistence type="predicted"/>
<evidence type="ECO:0000313" key="7">
    <source>
        <dbReference type="Proteomes" id="UP000244722"/>
    </source>
</evidence>
<dbReference type="OrthoDB" id="67317at2759"/>
<keyword evidence="4 5" id="KW-0472">Membrane</keyword>